<dbReference type="PANTHER" id="PTHR42755:SF1">
    <property type="entry name" value="3-DEOXY-D-MANNO-OCTULOSONIC ACID TRANSFERASE, MITOCHONDRIAL-RELATED"/>
    <property type="match status" value="1"/>
</dbReference>
<dbReference type="OrthoDB" id="5786746at2"/>
<dbReference type="Proteomes" id="UP000286806">
    <property type="component" value="Unassembled WGS sequence"/>
</dbReference>
<sequence>MGLLDLLGFNKLPAGLASSTLVVAEAATLARADKFLNALQARFGNVALALIDAGSYAGELPYLALPGAADLALSRLEKIRPQRLIVLGLDGSHAGLVQAAGCPAWWINARDVQATQAGCRAVTVVQSGMPVPDAVVTGDPLAGVEQLPQIVMDRELCERLKEQREGGRWVGYFAGTGEDEEDLAYAIFSRLMRHRMGLMILAPRDPARCEPVYRESIKYRLQTIRHARLSTSFIPIKTRVYYVEDSHPLEALYACVDFVVAGATLHRHARNAPDIASPMLHGKPVIVGPAHRDQPLLAAALEAGTVLAGDDNEQIFAHARRLIDDPAYSQQLAAQAKAWLQTQPGALERVVALIE</sequence>
<comment type="caution">
    <text evidence="2">The sequence shown here is derived from an EMBL/GenBank/DDBJ whole genome shotgun (WGS) entry which is preliminary data.</text>
</comment>
<organism evidence="2 3">
    <name type="scientific">Sulfuriferula multivorans</name>
    <dbReference type="NCBI Taxonomy" id="1559896"/>
    <lineage>
        <taxon>Bacteria</taxon>
        <taxon>Pseudomonadati</taxon>
        <taxon>Pseudomonadota</taxon>
        <taxon>Betaproteobacteria</taxon>
        <taxon>Nitrosomonadales</taxon>
        <taxon>Sulfuricellaceae</taxon>
        <taxon>Sulfuriferula</taxon>
    </lineage>
</organism>
<comment type="catalytic activity">
    <reaction evidence="1">
        <text>lipid IVA (E. coli) + CMP-3-deoxy-beta-D-manno-octulosonate = alpha-Kdo-(2-&gt;6)-lipid IVA (E. coli) + CMP + H(+)</text>
        <dbReference type="Rhea" id="RHEA:28066"/>
        <dbReference type="ChEBI" id="CHEBI:15378"/>
        <dbReference type="ChEBI" id="CHEBI:58603"/>
        <dbReference type="ChEBI" id="CHEBI:60364"/>
        <dbReference type="ChEBI" id="CHEBI:60377"/>
        <dbReference type="ChEBI" id="CHEBI:85987"/>
        <dbReference type="EC" id="2.4.99.12"/>
    </reaction>
</comment>
<keyword evidence="1" id="KW-1003">Cell membrane</keyword>
<dbReference type="GO" id="GO:0005886">
    <property type="term" value="C:plasma membrane"/>
    <property type="evidence" value="ECO:0007669"/>
    <property type="project" value="UniProtKB-SubCell"/>
</dbReference>
<evidence type="ECO:0000313" key="3">
    <source>
        <dbReference type="Proteomes" id="UP000286806"/>
    </source>
</evidence>
<keyword evidence="1" id="KW-0448">Lipopolysaccharide biosynthesis</keyword>
<dbReference type="EMBL" id="BGOW01000015">
    <property type="protein sequence ID" value="GBL45946.1"/>
    <property type="molecule type" value="Genomic_DNA"/>
</dbReference>
<dbReference type="GO" id="GO:0009244">
    <property type="term" value="P:lipopolysaccharide core region biosynthetic process"/>
    <property type="evidence" value="ECO:0007669"/>
    <property type="project" value="UniProtKB-UniRule"/>
</dbReference>
<keyword evidence="1 2" id="KW-0808">Transferase</keyword>
<keyword evidence="1" id="KW-0472">Membrane</keyword>
<dbReference type="GO" id="GO:0009245">
    <property type="term" value="P:lipid A biosynthetic process"/>
    <property type="evidence" value="ECO:0007669"/>
    <property type="project" value="TreeGrafter"/>
</dbReference>
<name>A0A401JE99_9PROT</name>
<keyword evidence="3" id="KW-1185">Reference proteome</keyword>
<dbReference type="EC" id="2.4.99.12" evidence="1"/>
<comment type="subcellular location">
    <subcellularLocation>
        <location evidence="1">Cell membrane</location>
    </subcellularLocation>
</comment>
<accession>A0A401JE99</accession>
<comment type="similarity">
    <text evidence="1">Belongs to the glycosyltransferase group 1 family.</text>
</comment>
<comment type="function">
    <text evidence="1">Involved in lipopolysaccharide (LPS) biosynthesis. Catalyzes the transfer of 3-deoxy-D-manno-octulosonate (Kdo) residue(s) from CMP-Kdo to lipid IV(A), the tetraacyldisaccharide-1,4'-bisphosphate precursor of lipid A.</text>
</comment>
<proteinExistence type="inferred from homology"/>
<dbReference type="RefSeq" id="WP_124704750.1">
    <property type="nucleotide sequence ID" value="NZ_BGOW01000015.1"/>
</dbReference>
<evidence type="ECO:0000256" key="1">
    <source>
        <dbReference type="RuleBase" id="RU365103"/>
    </source>
</evidence>
<dbReference type="SUPFAM" id="SSF53756">
    <property type="entry name" value="UDP-Glycosyltransferase/glycogen phosphorylase"/>
    <property type="match status" value="1"/>
</dbReference>
<dbReference type="AlphaFoldDB" id="A0A401JE99"/>
<dbReference type="PANTHER" id="PTHR42755">
    <property type="entry name" value="3-DEOXY-MANNO-OCTULOSONATE CYTIDYLYLTRANSFERASE"/>
    <property type="match status" value="1"/>
</dbReference>
<gene>
    <name evidence="2" type="ORF">SFMTTN_1757</name>
</gene>
<dbReference type="InterPro" id="IPR039901">
    <property type="entry name" value="Kdotransferase"/>
</dbReference>
<dbReference type="GO" id="GO:0043842">
    <property type="term" value="F:Kdo transferase activity"/>
    <property type="evidence" value="ECO:0007669"/>
    <property type="project" value="UniProtKB-EC"/>
</dbReference>
<protein>
    <recommendedName>
        <fullName evidence="1">3-deoxy-D-manno-octulosonic acid transferase</fullName>
        <shortName evidence="1">Kdo transferase</shortName>
        <ecNumber evidence="1">2.4.99.12</ecNumber>
    </recommendedName>
    <alternativeName>
        <fullName evidence="1">Lipid IV(A) 3-deoxy-D-manno-octulosonic acid transferase</fullName>
    </alternativeName>
</protein>
<comment type="pathway">
    <text evidence="1">Bacterial outer membrane biogenesis; LPS core biosynthesis.</text>
</comment>
<reference evidence="2 3" key="1">
    <citation type="journal article" date="2019" name="Front. Microbiol.">
        <title>Genomes of Neutrophilic Sulfur-Oxidizing Chemolithoautotrophs Representing 9 Proteobacterial Species From 8 Genera.</title>
        <authorList>
            <person name="Watanabe T."/>
            <person name="Kojima H."/>
            <person name="Umezawa K."/>
            <person name="Hori C."/>
            <person name="Takasuka T.E."/>
            <person name="Kato Y."/>
            <person name="Fukui M."/>
        </authorList>
    </citation>
    <scope>NUCLEOTIDE SEQUENCE [LARGE SCALE GENOMIC DNA]</scope>
    <source>
        <strain evidence="2 3">TTN</strain>
    </source>
</reference>
<evidence type="ECO:0000313" key="2">
    <source>
        <dbReference type="EMBL" id="GBL45946.1"/>
    </source>
</evidence>
<dbReference type="Gene3D" id="3.40.50.2000">
    <property type="entry name" value="Glycogen Phosphorylase B"/>
    <property type="match status" value="1"/>
</dbReference>